<accession>A0AAU7PFZ8</accession>
<name>A0AAU7PFZ8_9VIRU</name>
<dbReference type="EMBL" id="PP856017">
    <property type="protein sequence ID" value="XBS47747.1"/>
    <property type="molecule type" value="Genomic_DNA"/>
</dbReference>
<reference evidence="1" key="1">
    <citation type="submission" date="2024-05" db="EMBL/GenBank/DDBJ databases">
        <title>Isolation and characterization of the novel Burkholderia jumbo bacteriophage Surprise13.</title>
        <authorList>
            <person name="Supina B.S.I."/>
            <person name="Dennis J."/>
        </authorList>
    </citation>
    <scope>NUCLEOTIDE SEQUENCE</scope>
</reference>
<organism evidence="1">
    <name type="scientific">Burkholderia phage vB_BgluM-SURPRISE13</name>
    <dbReference type="NCBI Taxonomy" id="3159457"/>
    <lineage>
        <taxon>Viruses</taxon>
    </lineage>
</organism>
<protein>
    <submittedName>
        <fullName evidence="1">Uncharacterized protein</fullName>
    </submittedName>
</protein>
<sequence length="77" mass="9004">MCVGKHLHNGFANSKQDALDLHIRFVQLEDVVIDYFLMMQHAEQVFYFVEDFPSLFRTSGILGQESHDFLQQPFLVD</sequence>
<evidence type="ECO:0000313" key="1">
    <source>
        <dbReference type="EMBL" id="XBS47747.1"/>
    </source>
</evidence>
<gene>
    <name evidence="1" type="ORF">SURPRISE13_166</name>
</gene>
<proteinExistence type="predicted"/>